<accession>A0A5C2S6V9</accession>
<proteinExistence type="predicted"/>
<evidence type="ECO:0000313" key="2">
    <source>
        <dbReference type="Proteomes" id="UP000313359"/>
    </source>
</evidence>
<dbReference type="EMBL" id="ML122269">
    <property type="protein sequence ID" value="RPD59585.1"/>
    <property type="molecule type" value="Genomic_DNA"/>
</dbReference>
<dbReference type="AlphaFoldDB" id="A0A5C2S6V9"/>
<dbReference type="Proteomes" id="UP000313359">
    <property type="component" value="Unassembled WGS sequence"/>
</dbReference>
<organism evidence="1 2">
    <name type="scientific">Lentinus tigrinus ALCF2SS1-6</name>
    <dbReference type="NCBI Taxonomy" id="1328759"/>
    <lineage>
        <taxon>Eukaryota</taxon>
        <taxon>Fungi</taxon>
        <taxon>Dikarya</taxon>
        <taxon>Basidiomycota</taxon>
        <taxon>Agaricomycotina</taxon>
        <taxon>Agaricomycetes</taxon>
        <taxon>Polyporales</taxon>
        <taxon>Polyporaceae</taxon>
        <taxon>Lentinus</taxon>
    </lineage>
</organism>
<protein>
    <submittedName>
        <fullName evidence="1">Uncharacterized protein</fullName>
    </submittedName>
</protein>
<keyword evidence="2" id="KW-1185">Reference proteome</keyword>
<reference evidence="1" key="1">
    <citation type="journal article" date="2018" name="Genome Biol. Evol.">
        <title>Genomics and development of Lentinus tigrinus, a white-rot wood-decaying mushroom with dimorphic fruiting bodies.</title>
        <authorList>
            <person name="Wu B."/>
            <person name="Xu Z."/>
            <person name="Knudson A."/>
            <person name="Carlson A."/>
            <person name="Chen N."/>
            <person name="Kovaka S."/>
            <person name="LaButti K."/>
            <person name="Lipzen A."/>
            <person name="Pennachio C."/>
            <person name="Riley R."/>
            <person name="Schakwitz W."/>
            <person name="Umezawa K."/>
            <person name="Ohm R.A."/>
            <person name="Grigoriev I.V."/>
            <person name="Nagy L.G."/>
            <person name="Gibbons J."/>
            <person name="Hibbett D."/>
        </authorList>
    </citation>
    <scope>NUCLEOTIDE SEQUENCE [LARGE SCALE GENOMIC DNA]</scope>
    <source>
        <strain evidence="1">ALCF2SS1-6</strain>
    </source>
</reference>
<gene>
    <name evidence="1" type="ORF">L227DRAFT_653881</name>
</gene>
<evidence type="ECO:0000313" key="1">
    <source>
        <dbReference type="EMBL" id="RPD59585.1"/>
    </source>
</evidence>
<sequence length="291" mass="32570">MALGISYQDIMRSLIGPGGCATDSLFAIRPAHDSRNPHCDAFVCDFKSRRIARDAERMFFAFPPQTVECPSADAKHRELFKACWKGQRTSVLARCLFVNIARHALLGHSDPPLQLSAMFATDGTSSVWRPSSETSLRALSLPLRSAEAYGSSRSPIDEGHVYLPAAPSRAVTPTCDAFFFDSEIGSAQRVNLWILQSTVSATCKTKSDSAIRLRRLITAARTHCLHTAQNNRASRKRKRDSGDAVTVCLNLVLVHPDVQDRNWSWEMPVDWIEDWQDMRCEPHVYHMPLSI</sequence>
<name>A0A5C2S6V9_9APHY</name>